<evidence type="ECO:0000313" key="18">
    <source>
        <dbReference type="Proteomes" id="UP000005707"/>
    </source>
</evidence>
<evidence type="ECO:0000256" key="1">
    <source>
        <dbReference type="ARBA" id="ARBA00007090"/>
    </source>
</evidence>
<evidence type="ECO:0000256" key="13">
    <source>
        <dbReference type="ARBA" id="ARBA00049902"/>
    </source>
</evidence>
<dbReference type="STRING" id="1033810.HLPCO_000252"/>
<evidence type="ECO:0000259" key="15">
    <source>
        <dbReference type="Pfam" id="PF00905"/>
    </source>
</evidence>
<dbReference type="InterPro" id="IPR036950">
    <property type="entry name" value="PBP_transglycosylase"/>
</dbReference>
<evidence type="ECO:0000313" key="17">
    <source>
        <dbReference type="EMBL" id="ERJ13586.1"/>
    </source>
</evidence>
<dbReference type="SUPFAM" id="SSF56601">
    <property type="entry name" value="beta-lactamase/transpeptidase-like"/>
    <property type="match status" value="1"/>
</dbReference>
<gene>
    <name evidence="17" type="primary">ponA</name>
    <name evidence="17" type="ORF">HLPCO_000252</name>
</gene>
<keyword evidence="6 17" id="KW-0808">Transferase</keyword>
<dbReference type="InterPro" id="IPR001264">
    <property type="entry name" value="Glyco_trans_51"/>
</dbReference>
<dbReference type="Pfam" id="PF00905">
    <property type="entry name" value="Transpeptidase"/>
    <property type="match status" value="1"/>
</dbReference>
<keyword evidence="10" id="KW-0511">Multifunctional enzyme</keyword>
<feature type="domain" description="Glycosyl transferase family 51" evidence="16">
    <location>
        <begin position="63"/>
        <end position="237"/>
    </location>
</feature>
<dbReference type="SUPFAM" id="SSF53955">
    <property type="entry name" value="Lysozyme-like"/>
    <property type="match status" value="1"/>
</dbReference>
<dbReference type="Proteomes" id="UP000005707">
    <property type="component" value="Unassembled WGS sequence"/>
</dbReference>
<evidence type="ECO:0000256" key="9">
    <source>
        <dbReference type="ARBA" id="ARBA00022984"/>
    </source>
</evidence>
<organism evidence="17 18">
    <name type="scientific">Haloplasma contractile SSD-17B</name>
    <dbReference type="NCBI Taxonomy" id="1033810"/>
    <lineage>
        <taxon>Bacteria</taxon>
        <taxon>Bacillati</taxon>
        <taxon>Mycoplasmatota</taxon>
        <taxon>Mollicutes</taxon>
        <taxon>Haloplasmatales</taxon>
        <taxon>Haloplasmataceae</taxon>
        <taxon>Haloplasma</taxon>
    </lineage>
</organism>
<keyword evidence="14" id="KW-0472">Membrane</keyword>
<dbReference type="Pfam" id="PF00912">
    <property type="entry name" value="Transgly"/>
    <property type="match status" value="1"/>
</dbReference>
<evidence type="ECO:0000256" key="6">
    <source>
        <dbReference type="ARBA" id="ARBA00022679"/>
    </source>
</evidence>
<dbReference type="AlphaFoldDB" id="U2EG43"/>
<dbReference type="InterPro" id="IPR001460">
    <property type="entry name" value="PCN-bd_Tpept"/>
</dbReference>
<keyword evidence="5 17" id="KW-0328">Glycosyltransferase</keyword>
<evidence type="ECO:0000256" key="12">
    <source>
        <dbReference type="ARBA" id="ARBA00034000"/>
    </source>
</evidence>
<dbReference type="PANTHER" id="PTHR32282:SF29">
    <property type="entry name" value="PENICILLIN-BINDING PROTEIN 1A"/>
    <property type="match status" value="1"/>
</dbReference>
<evidence type="ECO:0000256" key="3">
    <source>
        <dbReference type="ARBA" id="ARBA00022645"/>
    </source>
</evidence>
<evidence type="ECO:0000256" key="8">
    <source>
        <dbReference type="ARBA" id="ARBA00022960"/>
    </source>
</evidence>
<evidence type="ECO:0000256" key="2">
    <source>
        <dbReference type="ARBA" id="ARBA00007739"/>
    </source>
</evidence>
<name>U2EG43_9MOLU</name>
<comment type="catalytic activity">
    <reaction evidence="12">
        <text>Preferential cleavage: (Ac)2-L-Lys-D-Ala-|-D-Ala. Also transpeptidation of peptidyl-alanyl moieties that are N-acyl substituents of D-alanine.</text>
        <dbReference type="EC" id="3.4.16.4"/>
    </reaction>
</comment>
<dbReference type="GO" id="GO:0008360">
    <property type="term" value="P:regulation of cell shape"/>
    <property type="evidence" value="ECO:0007669"/>
    <property type="project" value="UniProtKB-KW"/>
</dbReference>
<dbReference type="GO" id="GO:0071555">
    <property type="term" value="P:cell wall organization"/>
    <property type="evidence" value="ECO:0007669"/>
    <property type="project" value="UniProtKB-KW"/>
</dbReference>
<comment type="similarity">
    <text evidence="2">In the N-terminal section; belongs to the glycosyltransferase 51 family.</text>
</comment>
<keyword evidence="8" id="KW-0133">Cell shape</keyword>
<evidence type="ECO:0000256" key="4">
    <source>
        <dbReference type="ARBA" id="ARBA00022670"/>
    </source>
</evidence>
<comment type="caution">
    <text evidence="17">The sequence shown here is derived from an EMBL/GenBank/DDBJ whole genome shotgun (WGS) entry which is preliminary data.</text>
</comment>
<dbReference type="PANTHER" id="PTHR32282">
    <property type="entry name" value="BINDING PROTEIN TRANSPEPTIDASE, PUTATIVE-RELATED"/>
    <property type="match status" value="1"/>
</dbReference>
<comment type="catalytic activity">
    <reaction evidence="13">
        <text>[GlcNAc-(1-&gt;4)-Mur2Ac(oyl-L-Ala-gamma-D-Glu-L-Lys-D-Ala-D-Ala)](n)-di-trans,octa-cis-undecaprenyl diphosphate + beta-D-GlcNAc-(1-&gt;4)-Mur2Ac(oyl-L-Ala-gamma-D-Glu-L-Lys-D-Ala-D-Ala)-di-trans,octa-cis-undecaprenyl diphosphate = [GlcNAc-(1-&gt;4)-Mur2Ac(oyl-L-Ala-gamma-D-Glu-L-Lys-D-Ala-D-Ala)](n+1)-di-trans,octa-cis-undecaprenyl diphosphate + di-trans,octa-cis-undecaprenyl diphosphate + H(+)</text>
        <dbReference type="Rhea" id="RHEA:23708"/>
        <dbReference type="Rhea" id="RHEA-COMP:9602"/>
        <dbReference type="Rhea" id="RHEA-COMP:9603"/>
        <dbReference type="ChEBI" id="CHEBI:15378"/>
        <dbReference type="ChEBI" id="CHEBI:58405"/>
        <dbReference type="ChEBI" id="CHEBI:60033"/>
        <dbReference type="ChEBI" id="CHEBI:78435"/>
        <dbReference type="EC" id="2.4.99.28"/>
    </reaction>
</comment>
<protein>
    <submittedName>
        <fullName evidence="17">Penicillin-binding protein 1A-1B</fullName>
        <ecNumber evidence="17">2.4.1.-</ecNumber>
    </submittedName>
</protein>
<dbReference type="Gene3D" id="1.10.3810.10">
    <property type="entry name" value="Biosynthetic peptidoglycan transglycosylase-like"/>
    <property type="match status" value="1"/>
</dbReference>
<keyword evidence="3" id="KW-0121">Carboxypeptidase</keyword>
<reference evidence="17 18" key="1">
    <citation type="journal article" date="2011" name="J. Bacteriol.">
        <title>Genome sequence of Haloplasma contractile, an unusual contractile bacterium from a deep-sea anoxic brine lake.</title>
        <authorList>
            <person name="Antunes A."/>
            <person name="Alam I."/>
            <person name="El Dorry H."/>
            <person name="Siam R."/>
            <person name="Robertson A."/>
            <person name="Bajic V.B."/>
            <person name="Stingl U."/>
        </authorList>
    </citation>
    <scope>NUCLEOTIDE SEQUENCE [LARGE SCALE GENOMIC DNA]</scope>
    <source>
        <strain evidence="17 18">SSD-17B</strain>
    </source>
</reference>
<dbReference type="InterPro" id="IPR023346">
    <property type="entry name" value="Lysozyme-like_dom_sf"/>
</dbReference>
<keyword evidence="14" id="KW-0812">Transmembrane</keyword>
<dbReference type="NCBIfam" id="TIGR02074">
    <property type="entry name" value="PBP_1a_fam"/>
    <property type="match status" value="1"/>
</dbReference>
<dbReference type="OrthoDB" id="9766909at2"/>
<keyword evidence="14" id="KW-1133">Transmembrane helix</keyword>
<evidence type="ECO:0000256" key="11">
    <source>
        <dbReference type="ARBA" id="ARBA00023316"/>
    </source>
</evidence>
<keyword evidence="9" id="KW-0573">Peptidoglycan synthesis</keyword>
<keyword evidence="7" id="KW-0378">Hydrolase</keyword>
<dbReference type="InParanoid" id="U2EG43"/>
<feature type="domain" description="Penicillin-binding protein transpeptidase" evidence="15">
    <location>
        <begin position="329"/>
        <end position="617"/>
    </location>
</feature>
<feature type="transmembrane region" description="Helical" evidence="14">
    <location>
        <begin position="12"/>
        <end position="36"/>
    </location>
</feature>
<dbReference type="GO" id="GO:0008658">
    <property type="term" value="F:penicillin binding"/>
    <property type="evidence" value="ECO:0007669"/>
    <property type="project" value="InterPro"/>
</dbReference>
<dbReference type="eggNOG" id="COG0744">
    <property type="taxonomic scope" value="Bacteria"/>
</dbReference>
<proteinExistence type="inferred from homology"/>
<evidence type="ECO:0000256" key="7">
    <source>
        <dbReference type="ARBA" id="ARBA00022801"/>
    </source>
</evidence>
<evidence type="ECO:0000256" key="5">
    <source>
        <dbReference type="ARBA" id="ARBA00022676"/>
    </source>
</evidence>
<dbReference type="InterPro" id="IPR050396">
    <property type="entry name" value="Glycosyltr_51/Transpeptidase"/>
</dbReference>
<dbReference type="Gene3D" id="3.40.710.10">
    <property type="entry name" value="DD-peptidase/beta-lactamase superfamily"/>
    <property type="match status" value="1"/>
</dbReference>
<dbReference type="RefSeq" id="WP_008826311.1">
    <property type="nucleotide sequence ID" value="NZ_AFNU02000001.1"/>
</dbReference>
<accession>U2EG43</accession>
<dbReference type="GO" id="GO:0006508">
    <property type="term" value="P:proteolysis"/>
    <property type="evidence" value="ECO:0007669"/>
    <property type="project" value="UniProtKB-KW"/>
</dbReference>
<reference evidence="17 18" key="2">
    <citation type="journal article" date="2013" name="PLoS ONE">
        <title>INDIGO - INtegrated Data Warehouse of MIcrobial GenOmes with Examples from the Red Sea Extremophiles.</title>
        <authorList>
            <person name="Alam I."/>
            <person name="Antunes A."/>
            <person name="Kamau A.A."/>
            <person name="Ba Alawi W."/>
            <person name="Kalkatawi M."/>
            <person name="Stingl U."/>
            <person name="Bajic V.B."/>
        </authorList>
    </citation>
    <scope>NUCLEOTIDE SEQUENCE [LARGE SCALE GENOMIC DNA]</scope>
    <source>
        <strain evidence="17 18">SSD-17B</strain>
    </source>
</reference>
<keyword evidence="4" id="KW-0645">Protease</keyword>
<dbReference type="GO" id="GO:0008955">
    <property type="term" value="F:peptidoglycan glycosyltransferase activity"/>
    <property type="evidence" value="ECO:0007669"/>
    <property type="project" value="UniProtKB-EC"/>
</dbReference>
<dbReference type="InterPro" id="IPR012338">
    <property type="entry name" value="Beta-lactam/transpept-like"/>
</dbReference>
<dbReference type="GO" id="GO:0009252">
    <property type="term" value="P:peptidoglycan biosynthetic process"/>
    <property type="evidence" value="ECO:0007669"/>
    <property type="project" value="UniProtKB-KW"/>
</dbReference>
<dbReference type="EC" id="2.4.1.-" evidence="17"/>
<comment type="similarity">
    <text evidence="1">In the C-terminal section; belongs to the transpeptidase family.</text>
</comment>
<dbReference type="FunFam" id="1.10.3810.10:FF:000001">
    <property type="entry name" value="Penicillin-binding protein 1A"/>
    <property type="match status" value="1"/>
</dbReference>
<dbReference type="EMBL" id="AFNU02000001">
    <property type="protein sequence ID" value="ERJ13586.1"/>
    <property type="molecule type" value="Genomic_DNA"/>
</dbReference>
<dbReference type="FunCoup" id="U2EG43">
    <property type="interactions" value="24"/>
</dbReference>
<keyword evidence="18" id="KW-1185">Reference proteome</keyword>
<evidence type="ECO:0000259" key="16">
    <source>
        <dbReference type="Pfam" id="PF00912"/>
    </source>
</evidence>
<evidence type="ECO:0000256" key="14">
    <source>
        <dbReference type="SAM" id="Phobius"/>
    </source>
</evidence>
<sequence length="921" mass="106394">MSKRVIRSVSRILLKIAMLSGVLLLIGSIFLGSVVYKMVQDTPKLDIDKIYSKTPSKIYDVNGNILLELGVEKRDIIKYDDISSNMVNALLAVEDARFFKHEGIDTKRILGAIVANIKELGYAEGASTITQQLVKNSYLSNEKTIERKIKEMVLSHRLEKELSKEQILEAYLNKILFGGKIYGVERASKYYFGKSADELEIAEAALLAGMIQKPNLYNPYNNPKGTKSRQETVINQMLENAFISAKEAEDAINIPIDDLVIPHEPNNEYDKYNQYLDYVIQEMKRKYNIDPVTEEVEIYTHLNTELQDYVIDLEQNKFKNFPNDSLETGIVVLENNTGFIRAIGGGRNHNGSLTFNYATQARRQPGSTIKPILDFGPAIEYLNYSTGHPFYDEKIYYSAGNGYMPISNWDDQYKGYVTMRQALIESRNVPAVKAFLDVGSSKAAEFARNLGLQVKSNLSEAQAIGGFKYGFTVLEMAAAFSAFGNKGVHVEPTTIDYYMKDGDIHKPERKSRIAMREETAYLMSDMLHENMIVGTANRANVDRLMIAGKTGQTNYSEYISEEYDFPYGAVRDAWFIGYTSKYTTSVWVGYDKIIDKTSYLNKEDTKIPLDIFRQVMDQTHKEIPEPFMKPESIIEVEIETHTSPIALPNEYTPSKYIEKELFIKGYEPKLESNRFRPLDRPRNFMVNYNYDTGSIDFNWDQLENDFSYDELELMEKINELKSKYDFYKRKVTRDHKKQSDYIPKFLDESSWQTLINQYCDENTSDSTDHDTINDTESQKSSFTVNDRYCTDLTGQSLNFYIKLLDELKRYEEYRLLEDKQLKILSEAQISEIRGYRTWNGYRDGLYSTLGNIKYRIIGKKGLKEEILYEGPYKDQVAVEMNMIKYFSYDHFYIEADYSKYTHKLKSDPNISINPFVSFEFF</sequence>
<dbReference type="GO" id="GO:0030288">
    <property type="term" value="C:outer membrane-bounded periplasmic space"/>
    <property type="evidence" value="ECO:0007669"/>
    <property type="project" value="TreeGrafter"/>
</dbReference>
<dbReference type="GO" id="GO:0009002">
    <property type="term" value="F:serine-type D-Ala-D-Ala carboxypeptidase activity"/>
    <property type="evidence" value="ECO:0007669"/>
    <property type="project" value="UniProtKB-EC"/>
</dbReference>
<evidence type="ECO:0000256" key="10">
    <source>
        <dbReference type="ARBA" id="ARBA00023268"/>
    </source>
</evidence>
<keyword evidence="11" id="KW-0961">Cell wall biogenesis/degradation</keyword>